<accession>A0A0K0DJ58</accession>
<dbReference type="WBParaSite" id="ACAC_0001140601-mRNA-1">
    <property type="protein sequence ID" value="ACAC_0001140601-mRNA-1"/>
    <property type="gene ID" value="ACAC_0001140601"/>
</dbReference>
<name>A0A0K0DJ58_ANGCA</name>
<dbReference type="Proteomes" id="UP000035642">
    <property type="component" value="Unassembled WGS sequence"/>
</dbReference>
<proteinExistence type="predicted"/>
<reference evidence="3" key="2">
    <citation type="submission" date="2017-02" db="UniProtKB">
        <authorList>
            <consortium name="WormBaseParasite"/>
        </authorList>
    </citation>
    <scope>IDENTIFICATION</scope>
</reference>
<feature type="compositionally biased region" description="Basic and acidic residues" evidence="1">
    <location>
        <begin position="44"/>
        <end position="62"/>
    </location>
</feature>
<evidence type="ECO:0000313" key="2">
    <source>
        <dbReference type="Proteomes" id="UP000035642"/>
    </source>
</evidence>
<dbReference type="AlphaFoldDB" id="A0A0K0DJ58"/>
<organism evidence="2 3">
    <name type="scientific">Angiostrongylus cantonensis</name>
    <name type="common">Rat lungworm</name>
    <dbReference type="NCBI Taxonomy" id="6313"/>
    <lineage>
        <taxon>Eukaryota</taxon>
        <taxon>Metazoa</taxon>
        <taxon>Ecdysozoa</taxon>
        <taxon>Nematoda</taxon>
        <taxon>Chromadorea</taxon>
        <taxon>Rhabditida</taxon>
        <taxon>Rhabditina</taxon>
        <taxon>Rhabditomorpha</taxon>
        <taxon>Strongyloidea</taxon>
        <taxon>Metastrongylidae</taxon>
        <taxon>Angiostrongylus</taxon>
    </lineage>
</organism>
<feature type="region of interest" description="Disordered" evidence="1">
    <location>
        <begin position="42"/>
        <end position="62"/>
    </location>
</feature>
<keyword evidence="2" id="KW-1185">Reference proteome</keyword>
<protein>
    <submittedName>
        <fullName evidence="3">Uncharacterized protein</fullName>
    </submittedName>
</protein>
<sequence>MAVSHSVCGMTEIDLSPQLETGAEKSMSVVRIAQKNNITLSRNSKMDSTRQRMGEMEKDDAPNRFGIWSEKYRN</sequence>
<reference evidence="2" key="1">
    <citation type="submission" date="2012-09" db="EMBL/GenBank/DDBJ databases">
        <authorList>
            <person name="Martin A.A."/>
        </authorList>
    </citation>
    <scope>NUCLEOTIDE SEQUENCE</scope>
</reference>
<evidence type="ECO:0000313" key="3">
    <source>
        <dbReference type="WBParaSite" id="ACAC_0001140601-mRNA-1"/>
    </source>
</evidence>
<evidence type="ECO:0000256" key="1">
    <source>
        <dbReference type="SAM" id="MobiDB-lite"/>
    </source>
</evidence>